<evidence type="ECO:0000313" key="3">
    <source>
        <dbReference type="Proteomes" id="UP001497472"/>
    </source>
</evidence>
<accession>A0AAV1K6R2</accession>
<dbReference type="Proteomes" id="UP001497472">
    <property type="component" value="Unassembled WGS sequence"/>
</dbReference>
<name>A0AAV1K6R2_9NEOP</name>
<proteinExistence type="predicted"/>
<feature type="region of interest" description="Disordered" evidence="1">
    <location>
        <begin position="48"/>
        <end position="72"/>
    </location>
</feature>
<comment type="caution">
    <text evidence="2">The sequence shown here is derived from an EMBL/GenBank/DDBJ whole genome shotgun (WGS) entry which is preliminary data.</text>
</comment>
<feature type="region of interest" description="Disordered" evidence="1">
    <location>
        <begin position="1"/>
        <end position="27"/>
    </location>
</feature>
<protein>
    <submittedName>
        <fullName evidence="2">Uncharacterized protein</fullName>
    </submittedName>
</protein>
<sequence>MYETRGGTSIAIASESKQAGGGRGRAQIILPPVSHPASHTRHLSVRRHGTSLERVPCEPTHPTPKGGLASPHIQRRAILFLSSQTWMDNYS</sequence>
<evidence type="ECO:0000256" key="1">
    <source>
        <dbReference type="SAM" id="MobiDB-lite"/>
    </source>
</evidence>
<keyword evidence="3" id="KW-1185">Reference proteome</keyword>
<organism evidence="2 3">
    <name type="scientific">Leptosia nina</name>
    <dbReference type="NCBI Taxonomy" id="320188"/>
    <lineage>
        <taxon>Eukaryota</taxon>
        <taxon>Metazoa</taxon>
        <taxon>Ecdysozoa</taxon>
        <taxon>Arthropoda</taxon>
        <taxon>Hexapoda</taxon>
        <taxon>Insecta</taxon>
        <taxon>Pterygota</taxon>
        <taxon>Neoptera</taxon>
        <taxon>Endopterygota</taxon>
        <taxon>Lepidoptera</taxon>
        <taxon>Glossata</taxon>
        <taxon>Ditrysia</taxon>
        <taxon>Papilionoidea</taxon>
        <taxon>Pieridae</taxon>
        <taxon>Pierinae</taxon>
        <taxon>Leptosia</taxon>
    </lineage>
</organism>
<dbReference type="AlphaFoldDB" id="A0AAV1K6R2"/>
<dbReference type="EMBL" id="CAVLEF010000283">
    <property type="protein sequence ID" value="CAK1556138.1"/>
    <property type="molecule type" value="Genomic_DNA"/>
</dbReference>
<gene>
    <name evidence="2" type="ORF">LNINA_LOCUS14905</name>
</gene>
<reference evidence="2 3" key="1">
    <citation type="submission" date="2023-11" db="EMBL/GenBank/DDBJ databases">
        <authorList>
            <person name="Okamura Y."/>
        </authorList>
    </citation>
    <scope>NUCLEOTIDE SEQUENCE [LARGE SCALE GENOMIC DNA]</scope>
</reference>
<evidence type="ECO:0000313" key="2">
    <source>
        <dbReference type="EMBL" id="CAK1556138.1"/>
    </source>
</evidence>